<dbReference type="PANTHER" id="PTHR33526:SF4">
    <property type="entry name" value="OS07G0123800 PROTEIN"/>
    <property type="match status" value="1"/>
</dbReference>
<dbReference type="AlphaFoldDB" id="A0A8X8Y2P7"/>
<proteinExistence type="predicted"/>
<name>A0A8X8Y2P7_SALSN</name>
<dbReference type="Proteomes" id="UP000298416">
    <property type="component" value="Unassembled WGS sequence"/>
</dbReference>
<dbReference type="PANTHER" id="PTHR33526">
    <property type="entry name" value="OS07G0123800 PROTEIN"/>
    <property type="match status" value="1"/>
</dbReference>
<comment type="caution">
    <text evidence="1">The sequence shown here is derived from an EMBL/GenBank/DDBJ whole genome shotgun (WGS) entry which is preliminary data.</text>
</comment>
<dbReference type="OrthoDB" id="1679543at2759"/>
<keyword evidence="2" id="KW-1185">Reference proteome</keyword>
<dbReference type="PIRSF" id="PIRSF031279">
    <property type="entry name" value="UCP031279"/>
    <property type="match status" value="1"/>
</dbReference>
<evidence type="ECO:0000313" key="1">
    <source>
        <dbReference type="EMBL" id="KAG6425121.1"/>
    </source>
</evidence>
<dbReference type="EMBL" id="PNBA02000005">
    <property type="protein sequence ID" value="KAG6425121.1"/>
    <property type="molecule type" value="Genomic_DNA"/>
</dbReference>
<accession>A0A8X8Y2P7</accession>
<evidence type="ECO:0000313" key="2">
    <source>
        <dbReference type="Proteomes" id="UP000298416"/>
    </source>
</evidence>
<sequence>MNKKASQQQSLFVFIITTPYRALCKARDFYVKSMLNCANSNAIGLQSSVQPGPALPRSFSATMSSSRSRRDDDVDYRELVRAASARTIGGRVDLDAYVKQERKAKPGRRALPSRSASVAMGRIDEERPTGYFGEDIKIGNINKFDNSKIVDRKCELKYPRSKSHAAVRTALL</sequence>
<reference evidence="1" key="1">
    <citation type="submission" date="2018-01" db="EMBL/GenBank/DDBJ databases">
        <authorList>
            <person name="Mao J.F."/>
        </authorList>
    </citation>
    <scope>NUCLEOTIDE SEQUENCE</scope>
    <source>
        <strain evidence="1">Huo1</strain>
        <tissue evidence="1">Leaf</tissue>
    </source>
</reference>
<gene>
    <name evidence="1" type="ORF">SASPL_115545</name>
</gene>
<reference evidence="1" key="2">
    <citation type="submission" date="2020-08" db="EMBL/GenBank/DDBJ databases">
        <title>Plant Genome Project.</title>
        <authorList>
            <person name="Zhang R.-G."/>
        </authorList>
    </citation>
    <scope>NUCLEOTIDE SEQUENCE</scope>
    <source>
        <strain evidence="1">Huo1</strain>
        <tissue evidence="1">Leaf</tissue>
    </source>
</reference>
<protein>
    <submittedName>
        <fullName evidence="1">Uncharacterized protein</fullName>
    </submittedName>
</protein>
<dbReference type="InterPro" id="IPR016972">
    <property type="entry name" value="UCP031279"/>
</dbReference>
<organism evidence="1">
    <name type="scientific">Salvia splendens</name>
    <name type="common">Scarlet sage</name>
    <dbReference type="NCBI Taxonomy" id="180675"/>
    <lineage>
        <taxon>Eukaryota</taxon>
        <taxon>Viridiplantae</taxon>
        <taxon>Streptophyta</taxon>
        <taxon>Embryophyta</taxon>
        <taxon>Tracheophyta</taxon>
        <taxon>Spermatophyta</taxon>
        <taxon>Magnoliopsida</taxon>
        <taxon>eudicotyledons</taxon>
        <taxon>Gunneridae</taxon>
        <taxon>Pentapetalae</taxon>
        <taxon>asterids</taxon>
        <taxon>lamiids</taxon>
        <taxon>Lamiales</taxon>
        <taxon>Lamiaceae</taxon>
        <taxon>Nepetoideae</taxon>
        <taxon>Mentheae</taxon>
        <taxon>Salviinae</taxon>
        <taxon>Salvia</taxon>
        <taxon>Salvia subgen. Calosphace</taxon>
        <taxon>core Calosphace</taxon>
    </lineage>
</organism>